<gene>
    <name evidence="1" type="ORF">AXF42_Ash008411</name>
</gene>
<proteinExistence type="predicted"/>
<dbReference type="Proteomes" id="UP000236161">
    <property type="component" value="Unassembled WGS sequence"/>
</dbReference>
<protein>
    <submittedName>
        <fullName evidence="1">Uncharacterized protein</fullName>
    </submittedName>
</protein>
<evidence type="ECO:0000313" key="2">
    <source>
        <dbReference type="Proteomes" id="UP000236161"/>
    </source>
</evidence>
<sequence length="95" mass="10473">MELTAISEISAELTEISAILKLMCFLFLQKFSDGCPPLTLSRRKTALAIAEELSPWSVSVLCVAYFPGSVALASSLRTCLELLYSLLLRPRPPLR</sequence>
<dbReference type="AlphaFoldDB" id="A0A2I0AXS6"/>
<accession>A0A2I0AXS6</accession>
<name>A0A2I0AXS6_9ASPA</name>
<keyword evidence="2" id="KW-1185">Reference proteome</keyword>
<organism evidence="1 2">
    <name type="scientific">Apostasia shenzhenica</name>
    <dbReference type="NCBI Taxonomy" id="1088818"/>
    <lineage>
        <taxon>Eukaryota</taxon>
        <taxon>Viridiplantae</taxon>
        <taxon>Streptophyta</taxon>
        <taxon>Embryophyta</taxon>
        <taxon>Tracheophyta</taxon>
        <taxon>Spermatophyta</taxon>
        <taxon>Magnoliopsida</taxon>
        <taxon>Liliopsida</taxon>
        <taxon>Asparagales</taxon>
        <taxon>Orchidaceae</taxon>
        <taxon>Apostasioideae</taxon>
        <taxon>Apostasia</taxon>
    </lineage>
</organism>
<reference evidence="1 2" key="1">
    <citation type="journal article" date="2017" name="Nature">
        <title>The Apostasia genome and the evolution of orchids.</title>
        <authorList>
            <person name="Zhang G.Q."/>
            <person name="Liu K.W."/>
            <person name="Li Z."/>
            <person name="Lohaus R."/>
            <person name="Hsiao Y.Y."/>
            <person name="Niu S.C."/>
            <person name="Wang J.Y."/>
            <person name="Lin Y.C."/>
            <person name="Xu Q."/>
            <person name="Chen L.J."/>
            <person name="Yoshida K."/>
            <person name="Fujiwara S."/>
            <person name="Wang Z.W."/>
            <person name="Zhang Y.Q."/>
            <person name="Mitsuda N."/>
            <person name="Wang M."/>
            <person name="Liu G.H."/>
            <person name="Pecoraro L."/>
            <person name="Huang H.X."/>
            <person name="Xiao X.J."/>
            <person name="Lin M."/>
            <person name="Wu X.Y."/>
            <person name="Wu W.L."/>
            <person name="Chen Y.Y."/>
            <person name="Chang S.B."/>
            <person name="Sakamoto S."/>
            <person name="Ohme-Takagi M."/>
            <person name="Yagi M."/>
            <person name="Zeng S.J."/>
            <person name="Shen C.Y."/>
            <person name="Yeh C.M."/>
            <person name="Luo Y.B."/>
            <person name="Tsai W.C."/>
            <person name="Van de Peer Y."/>
            <person name="Liu Z.J."/>
        </authorList>
    </citation>
    <scope>NUCLEOTIDE SEQUENCE [LARGE SCALE GENOMIC DNA]</scope>
    <source>
        <strain evidence="2">cv. Shenzhen</strain>
        <tissue evidence="1">Stem</tissue>
    </source>
</reference>
<evidence type="ECO:0000313" key="1">
    <source>
        <dbReference type="EMBL" id="PKA60352.1"/>
    </source>
</evidence>
<dbReference type="EMBL" id="KZ451939">
    <property type="protein sequence ID" value="PKA60352.1"/>
    <property type="molecule type" value="Genomic_DNA"/>
</dbReference>